<feature type="region of interest" description="Disordered" evidence="1">
    <location>
        <begin position="103"/>
        <end position="197"/>
    </location>
</feature>
<feature type="compositionally biased region" description="Polar residues" evidence="1">
    <location>
        <begin position="8"/>
        <end position="17"/>
    </location>
</feature>
<gene>
    <name evidence="2" type="ORF">GE061_001811</name>
</gene>
<dbReference type="AlphaFoldDB" id="A0A8S9X2V9"/>
<comment type="caution">
    <text evidence="2">The sequence shown here is derived from an EMBL/GenBank/DDBJ whole genome shotgun (WGS) entry which is preliminary data.</text>
</comment>
<keyword evidence="3" id="KW-1185">Reference proteome</keyword>
<feature type="compositionally biased region" description="Polar residues" evidence="1">
    <location>
        <begin position="176"/>
        <end position="197"/>
    </location>
</feature>
<sequence>MDGPANHGLTSPVSQGNKGEEMPPATERPCSGSQAEQEPVAEPVHEVPASEATNDETTRNATRRGTVAVPSTAITRLSNVCALTFPVPFPGWFLKPPARIDDLSAEPNDRQAAPSSSVRGCSSVRGATAARSSSVTRLQTAASSSNTLQLNSIPRMVRSLTPPARIDDLSAEPNDRQASTPEGEHSSASPTHPNFLEDTNMSAIQNSHSGAVPKVKLKSRKDMMDERKKVKEDMEIKCLIAEMEAVLATAELYEEQEARKRSADELKVEEIKSEIAEKLDAINFYTYCCETIPSLIQAQEVIDRAKEKKEELLETFHGSKGKQCLLCLPGGGATDHWVQQKDHQYGQEASRTILGMELEKCSSVRGATAARSSSVTRLQTAASSSNTLQLKNKSQANKLHEARQLVDLLYAPAPPIEGPAAVDWACTRIIAVSGLLRHLDARGAEVFATQLVFRQLAESNDILVGRNVRTLNGLRRVMQEVLEEAEEIGDVWIWILRNALQQIFFIQK</sequence>
<proteinExistence type="predicted"/>
<feature type="compositionally biased region" description="Low complexity" evidence="1">
    <location>
        <begin position="115"/>
        <end position="126"/>
    </location>
</feature>
<evidence type="ECO:0000313" key="3">
    <source>
        <dbReference type="Proteomes" id="UP000466442"/>
    </source>
</evidence>
<evidence type="ECO:0000313" key="2">
    <source>
        <dbReference type="EMBL" id="KAF6203480.1"/>
    </source>
</evidence>
<accession>A0A8S9X2V9</accession>
<dbReference type="Proteomes" id="UP000466442">
    <property type="component" value="Unassembled WGS sequence"/>
</dbReference>
<feature type="region of interest" description="Disordered" evidence="1">
    <location>
        <begin position="1"/>
        <end position="66"/>
    </location>
</feature>
<dbReference type="EMBL" id="WIXP02000010">
    <property type="protein sequence ID" value="KAF6203480.1"/>
    <property type="molecule type" value="Genomic_DNA"/>
</dbReference>
<organism evidence="2 3">
    <name type="scientific">Apolygus lucorum</name>
    <name type="common">Small green plant bug</name>
    <name type="synonym">Lygocoris lucorum</name>
    <dbReference type="NCBI Taxonomy" id="248454"/>
    <lineage>
        <taxon>Eukaryota</taxon>
        <taxon>Metazoa</taxon>
        <taxon>Ecdysozoa</taxon>
        <taxon>Arthropoda</taxon>
        <taxon>Hexapoda</taxon>
        <taxon>Insecta</taxon>
        <taxon>Pterygota</taxon>
        <taxon>Neoptera</taxon>
        <taxon>Paraneoptera</taxon>
        <taxon>Hemiptera</taxon>
        <taxon>Heteroptera</taxon>
        <taxon>Panheteroptera</taxon>
        <taxon>Cimicomorpha</taxon>
        <taxon>Miridae</taxon>
        <taxon>Mirini</taxon>
        <taxon>Apolygus</taxon>
    </lineage>
</organism>
<reference evidence="2" key="1">
    <citation type="journal article" date="2021" name="Mol. Ecol. Resour.">
        <title>Apolygus lucorum genome provides insights into omnivorousness and mesophyll feeding.</title>
        <authorList>
            <person name="Liu Y."/>
            <person name="Liu H."/>
            <person name="Wang H."/>
            <person name="Huang T."/>
            <person name="Liu B."/>
            <person name="Yang B."/>
            <person name="Yin L."/>
            <person name="Li B."/>
            <person name="Zhang Y."/>
            <person name="Zhang S."/>
            <person name="Jiang F."/>
            <person name="Zhang X."/>
            <person name="Ren Y."/>
            <person name="Wang B."/>
            <person name="Wang S."/>
            <person name="Lu Y."/>
            <person name="Wu K."/>
            <person name="Fan W."/>
            <person name="Wang G."/>
        </authorList>
    </citation>
    <scope>NUCLEOTIDE SEQUENCE</scope>
    <source>
        <strain evidence="2">12Hb</strain>
    </source>
</reference>
<protein>
    <submittedName>
        <fullName evidence="2">Uncharacterized protein</fullName>
    </submittedName>
</protein>
<feature type="compositionally biased region" description="Polar residues" evidence="1">
    <location>
        <begin position="130"/>
        <end position="152"/>
    </location>
</feature>
<name>A0A8S9X2V9_APOLU</name>
<evidence type="ECO:0000256" key="1">
    <source>
        <dbReference type="SAM" id="MobiDB-lite"/>
    </source>
</evidence>